<comment type="caution">
    <text evidence="1">The sequence shown here is derived from an EMBL/GenBank/DDBJ whole genome shotgun (WGS) entry which is preliminary data.</text>
</comment>
<organism evidence="1 2">
    <name type="scientific">Cuscuta europaea</name>
    <name type="common">European dodder</name>
    <dbReference type="NCBI Taxonomy" id="41803"/>
    <lineage>
        <taxon>Eukaryota</taxon>
        <taxon>Viridiplantae</taxon>
        <taxon>Streptophyta</taxon>
        <taxon>Embryophyta</taxon>
        <taxon>Tracheophyta</taxon>
        <taxon>Spermatophyta</taxon>
        <taxon>Magnoliopsida</taxon>
        <taxon>eudicotyledons</taxon>
        <taxon>Gunneridae</taxon>
        <taxon>Pentapetalae</taxon>
        <taxon>asterids</taxon>
        <taxon>lamiids</taxon>
        <taxon>Solanales</taxon>
        <taxon>Convolvulaceae</taxon>
        <taxon>Cuscuteae</taxon>
        <taxon>Cuscuta</taxon>
        <taxon>Cuscuta subgen. Cuscuta</taxon>
    </lineage>
</organism>
<gene>
    <name evidence="1" type="ORF">CEURO_LOCUS994</name>
</gene>
<sequence>MFGNKSRSFQREWYTKWEWTRRLNLSPLR</sequence>
<dbReference type="OrthoDB" id="2126698at2759"/>
<reference evidence="1" key="1">
    <citation type="submission" date="2022-07" db="EMBL/GenBank/DDBJ databases">
        <authorList>
            <person name="Macas J."/>
            <person name="Novak P."/>
            <person name="Neumann P."/>
        </authorList>
    </citation>
    <scope>NUCLEOTIDE SEQUENCE</scope>
</reference>
<dbReference type="Proteomes" id="UP001152484">
    <property type="component" value="Unassembled WGS sequence"/>
</dbReference>
<keyword evidence="2" id="KW-1185">Reference proteome</keyword>
<name>A0A9P1DXH2_CUSEU</name>
<accession>A0A9P1DXH2</accession>
<evidence type="ECO:0000313" key="2">
    <source>
        <dbReference type="Proteomes" id="UP001152484"/>
    </source>
</evidence>
<protein>
    <submittedName>
        <fullName evidence="1">Uncharacterized protein</fullName>
    </submittedName>
</protein>
<evidence type="ECO:0000313" key="1">
    <source>
        <dbReference type="EMBL" id="CAH9056883.1"/>
    </source>
</evidence>
<dbReference type="EMBL" id="CAMAPE010000004">
    <property type="protein sequence ID" value="CAH9056883.1"/>
    <property type="molecule type" value="Genomic_DNA"/>
</dbReference>
<proteinExistence type="predicted"/>
<dbReference type="AlphaFoldDB" id="A0A9P1DXH2"/>